<organism evidence="1 2">
    <name type="scientific">Streptomyces dysideae</name>
    <dbReference type="NCBI Taxonomy" id="909626"/>
    <lineage>
        <taxon>Bacteria</taxon>
        <taxon>Bacillati</taxon>
        <taxon>Actinomycetota</taxon>
        <taxon>Actinomycetes</taxon>
        <taxon>Kitasatosporales</taxon>
        <taxon>Streptomycetaceae</taxon>
        <taxon>Streptomyces</taxon>
    </lineage>
</organism>
<proteinExistence type="predicted"/>
<evidence type="ECO:0000313" key="1">
    <source>
        <dbReference type="EMBL" id="KUO14359.1"/>
    </source>
</evidence>
<protein>
    <submittedName>
        <fullName evidence="1">Uncharacterized protein</fullName>
    </submittedName>
</protein>
<sequence length="84" mass="9171">MEVPHLPALAHQAALHLAAILLRACTGPGSAAELITASPSETPRRCEDQPMDGLVQFLRDRTLRVRTPTIPSWCWPVAWCRSAG</sequence>
<evidence type="ECO:0000313" key="2">
    <source>
        <dbReference type="Proteomes" id="UP000053260"/>
    </source>
</evidence>
<gene>
    <name evidence="1" type="ORF">AQJ91_47335</name>
</gene>
<name>A0A117RX74_9ACTN</name>
<reference evidence="1 2" key="1">
    <citation type="submission" date="2015-10" db="EMBL/GenBank/DDBJ databases">
        <title>Draft genome sequence of Streptomyces sp. RV15, isolated from a marine sponge.</title>
        <authorList>
            <person name="Ruckert C."/>
            <person name="Abdelmohsen U.R."/>
            <person name="Winkler A."/>
            <person name="Hentschel U."/>
            <person name="Kalinowski J."/>
            <person name="Kampfer P."/>
            <person name="Glaeser S."/>
        </authorList>
    </citation>
    <scope>NUCLEOTIDE SEQUENCE [LARGE SCALE GENOMIC DNA]</scope>
    <source>
        <strain evidence="1 2">RV15</strain>
    </source>
</reference>
<dbReference type="Proteomes" id="UP000053260">
    <property type="component" value="Unassembled WGS sequence"/>
</dbReference>
<dbReference type="AlphaFoldDB" id="A0A117RX74"/>
<accession>A0A117RX74</accession>
<dbReference type="EMBL" id="LMXB01000156">
    <property type="protein sequence ID" value="KUO14359.1"/>
    <property type="molecule type" value="Genomic_DNA"/>
</dbReference>
<comment type="caution">
    <text evidence="1">The sequence shown here is derived from an EMBL/GenBank/DDBJ whole genome shotgun (WGS) entry which is preliminary data.</text>
</comment>
<keyword evidence="2" id="KW-1185">Reference proteome</keyword>